<keyword evidence="1" id="KW-0812">Transmembrane</keyword>
<gene>
    <name evidence="2" type="primary">lysO_7</name>
    <name evidence="2" type="ORF">SDC9_63592</name>
</gene>
<feature type="transmembrane region" description="Helical" evidence="1">
    <location>
        <begin position="172"/>
        <end position="197"/>
    </location>
</feature>
<reference evidence="2" key="1">
    <citation type="submission" date="2019-08" db="EMBL/GenBank/DDBJ databases">
        <authorList>
            <person name="Kucharzyk K."/>
            <person name="Murdoch R.W."/>
            <person name="Higgins S."/>
            <person name="Loffler F."/>
        </authorList>
    </citation>
    <scope>NUCLEOTIDE SEQUENCE</scope>
</reference>
<feature type="transmembrane region" description="Helical" evidence="1">
    <location>
        <begin position="100"/>
        <end position="123"/>
    </location>
</feature>
<organism evidence="2">
    <name type="scientific">bioreactor metagenome</name>
    <dbReference type="NCBI Taxonomy" id="1076179"/>
    <lineage>
        <taxon>unclassified sequences</taxon>
        <taxon>metagenomes</taxon>
        <taxon>ecological metagenomes</taxon>
    </lineage>
</organism>
<dbReference type="InterPro" id="IPR005642">
    <property type="entry name" value="LysO"/>
</dbReference>
<evidence type="ECO:0000313" key="2">
    <source>
        <dbReference type="EMBL" id="MPM17204.1"/>
    </source>
</evidence>
<proteinExistence type="predicted"/>
<evidence type="ECO:0000256" key="1">
    <source>
        <dbReference type="SAM" id="Phobius"/>
    </source>
</evidence>
<dbReference type="Pfam" id="PF03956">
    <property type="entry name" value="Lys_export"/>
    <property type="match status" value="1"/>
</dbReference>
<dbReference type="GO" id="GO:0005886">
    <property type="term" value="C:plasma membrane"/>
    <property type="evidence" value="ECO:0007669"/>
    <property type="project" value="TreeGrafter"/>
</dbReference>
<keyword evidence="1" id="KW-0472">Membrane</keyword>
<dbReference type="EMBL" id="VSSQ01002753">
    <property type="protein sequence ID" value="MPM17204.1"/>
    <property type="molecule type" value="Genomic_DNA"/>
</dbReference>
<name>A0A644XSU4_9ZZZZ</name>
<feature type="transmembrane region" description="Helical" evidence="1">
    <location>
        <begin position="60"/>
        <end position="88"/>
    </location>
</feature>
<dbReference type="GO" id="GO:0015661">
    <property type="term" value="F:L-lysine efflux transmembrane transporter activity"/>
    <property type="evidence" value="ECO:0007669"/>
    <property type="project" value="InterPro"/>
</dbReference>
<dbReference type="PANTHER" id="PTHR35804:SF1">
    <property type="entry name" value="LYSINE EXPORTER LYSO"/>
    <property type="match status" value="1"/>
</dbReference>
<feature type="transmembrane region" description="Helical" evidence="1">
    <location>
        <begin position="130"/>
        <end position="152"/>
    </location>
</feature>
<protein>
    <submittedName>
        <fullName evidence="2">Lysine exporter LysO</fullName>
    </submittedName>
</protein>
<accession>A0A644XSU4</accession>
<comment type="caution">
    <text evidence="2">The sequence shown here is derived from an EMBL/GenBank/DDBJ whole genome shotgun (WGS) entry which is preliminary data.</text>
</comment>
<dbReference type="AlphaFoldDB" id="A0A644XSU4"/>
<sequence>MTKKILLVLAVGVLSGLFIIPDSLYNSTGILLDVGLCMLLFSVGVDIGSNKDIFKNLKNVGFKLLIVPAATVLGSLFGGILCSILFKMNLFGSLAVASGFTWYTLSAIIITPVSAELGTIAFLTNVFREIIAFISIPFIAKHIGYLETIAVGGAISMDTGLPIITRNTSQEVVIISFISGIIISLMVPLLVPIFVGLL</sequence>
<keyword evidence="1" id="KW-1133">Transmembrane helix</keyword>
<dbReference type="PANTHER" id="PTHR35804">
    <property type="entry name" value="LYSINE EXPORTER LYSO"/>
    <property type="match status" value="1"/>
</dbReference>